<dbReference type="EMBL" id="CADCXU010004660">
    <property type="protein sequence ID" value="CAA9996464.1"/>
    <property type="molecule type" value="Genomic_DNA"/>
</dbReference>
<keyword evidence="3" id="KW-1185">Reference proteome</keyword>
<evidence type="ECO:0000313" key="2">
    <source>
        <dbReference type="EMBL" id="CAA9996464.1"/>
    </source>
</evidence>
<organism evidence="2 3">
    <name type="scientific">Nesidiocoris tenuis</name>
    <dbReference type="NCBI Taxonomy" id="355587"/>
    <lineage>
        <taxon>Eukaryota</taxon>
        <taxon>Metazoa</taxon>
        <taxon>Ecdysozoa</taxon>
        <taxon>Arthropoda</taxon>
        <taxon>Hexapoda</taxon>
        <taxon>Insecta</taxon>
        <taxon>Pterygota</taxon>
        <taxon>Neoptera</taxon>
        <taxon>Paraneoptera</taxon>
        <taxon>Hemiptera</taxon>
        <taxon>Heteroptera</taxon>
        <taxon>Panheteroptera</taxon>
        <taxon>Cimicomorpha</taxon>
        <taxon>Miridae</taxon>
        <taxon>Dicyphina</taxon>
        <taxon>Nesidiocoris</taxon>
    </lineage>
</organism>
<accession>A0A6H5G3Z1</accession>
<keyword evidence="1" id="KW-0472">Membrane</keyword>
<sequence length="435" mass="51067">MSSRMLSYSLLKGRSVLLFCCFSPHIGEDFDCLNCGESFLPATRSWKNNGDKSSDSSNQTQIAGNETLLVNELNNSAEYNSTSDLKSLTASTFLSGVSFSPDKRSCSGRVLPPPRKESDFPLSTSLDAGRSMWTYKALTSSILHIPKMKALFEYQVDFDFDLDYEFEFDFEFDQEFEFLSHCEFDFDLDYEFEFDFEFDYEFEFLFHCEFDFDFDYDFDFEFDYQFDFLFHCEFDFDFDYEFEFDFDYEFKFLFDFEMDYEFLFHCEFHFDLDYEFEFTSNMSSSFCFIMSLTSSLTMSSVFCFIAVGTIIVVPTSYGWFTPQQTISRFRAWFQTGTSPDVICGDEFILLFQLEDQNLFSPLWTTLVHLKVLLVRNVRPGTVSSDEKHIDGILSSFVLHEVGSRRHIRAGLLKHKNRRHFTRATTLHALATCSTY</sequence>
<protein>
    <submittedName>
        <fullName evidence="2">Uncharacterized protein</fullName>
    </submittedName>
</protein>
<keyword evidence="1" id="KW-0812">Transmembrane</keyword>
<keyword evidence="1" id="KW-1133">Transmembrane helix</keyword>
<proteinExistence type="predicted"/>
<reference evidence="2 3" key="1">
    <citation type="submission" date="2020-02" db="EMBL/GenBank/DDBJ databases">
        <authorList>
            <person name="Ferguson B K."/>
        </authorList>
    </citation>
    <scope>NUCLEOTIDE SEQUENCE [LARGE SCALE GENOMIC DNA]</scope>
</reference>
<gene>
    <name evidence="2" type="ORF">NTEN_LOCUS2978</name>
</gene>
<feature type="transmembrane region" description="Helical" evidence="1">
    <location>
        <begin position="296"/>
        <end position="320"/>
    </location>
</feature>
<feature type="non-terminal residue" evidence="2">
    <location>
        <position position="435"/>
    </location>
</feature>
<evidence type="ECO:0000256" key="1">
    <source>
        <dbReference type="SAM" id="Phobius"/>
    </source>
</evidence>
<dbReference type="AlphaFoldDB" id="A0A6H5G3Z1"/>
<dbReference type="Proteomes" id="UP000479000">
    <property type="component" value="Unassembled WGS sequence"/>
</dbReference>
<name>A0A6H5G3Z1_9HEMI</name>
<evidence type="ECO:0000313" key="3">
    <source>
        <dbReference type="Proteomes" id="UP000479000"/>
    </source>
</evidence>